<dbReference type="EMBL" id="KV418137">
    <property type="protein sequence ID" value="KZP03200.1"/>
    <property type="molecule type" value="Genomic_DNA"/>
</dbReference>
<organism evidence="1 2">
    <name type="scientific">Athelia psychrophila</name>
    <dbReference type="NCBI Taxonomy" id="1759441"/>
    <lineage>
        <taxon>Eukaryota</taxon>
        <taxon>Fungi</taxon>
        <taxon>Dikarya</taxon>
        <taxon>Basidiomycota</taxon>
        <taxon>Agaricomycotina</taxon>
        <taxon>Agaricomycetes</taxon>
        <taxon>Agaricomycetidae</taxon>
        <taxon>Atheliales</taxon>
        <taxon>Atheliaceae</taxon>
        <taxon>Athelia</taxon>
    </lineage>
</organism>
<keyword evidence="2" id="KW-1185">Reference proteome</keyword>
<reference evidence="1 2" key="1">
    <citation type="journal article" date="2016" name="Mol. Biol. Evol.">
        <title>Comparative Genomics of Early-Diverging Mushroom-Forming Fungi Provides Insights into the Origins of Lignocellulose Decay Capabilities.</title>
        <authorList>
            <person name="Nagy L.G."/>
            <person name="Riley R."/>
            <person name="Tritt A."/>
            <person name="Adam C."/>
            <person name="Daum C."/>
            <person name="Floudas D."/>
            <person name="Sun H."/>
            <person name="Yadav J.S."/>
            <person name="Pangilinan J."/>
            <person name="Larsson K.H."/>
            <person name="Matsuura K."/>
            <person name="Barry K."/>
            <person name="Labutti K."/>
            <person name="Kuo R."/>
            <person name="Ohm R.A."/>
            <person name="Bhattacharya S.S."/>
            <person name="Shirouzu T."/>
            <person name="Yoshinaga Y."/>
            <person name="Martin F.M."/>
            <person name="Grigoriev I.V."/>
            <person name="Hibbett D.S."/>
        </authorList>
    </citation>
    <scope>NUCLEOTIDE SEQUENCE [LARGE SCALE GENOMIC DNA]</scope>
    <source>
        <strain evidence="1 2">CBS 109695</strain>
    </source>
</reference>
<name>A0A167TR95_9AGAM</name>
<gene>
    <name evidence="1" type="ORF">FIBSPDRAFT_969220</name>
</gene>
<accession>A0A167TR95</accession>
<dbReference type="OrthoDB" id="3259155at2759"/>
<dbReference type="AlphaFoldDB" id="A0A167TR95"/>
<protein>
    <submittedName>
        <fullName evidence="1">Uncharacterized protein</fullName>
    </submittedName>
</protein>
<evidence type="ECO:0000313" key="2">
    <source>
        <dbReference type="Proteomes" id="UP000076532"/>
    </source>
</evidence>
<proteinExistence type="predicted"/>
<dbReference type="STRING" id="436010.A0A167TR95"/>
<evidence type="ECO:0000313" key="1">
    <source>
        <dbReference type="EMBL" id="KZP03200.1"/>
    </source>
</evidence>
<dbReference type="Proteomes" id="UP000076532">
    <property type="component" value="Unassembled WGS sequence"/>
</dbReference>
<sequence length="213" mass="23779">MHCAADRDLPPRCLQRYHQAFLPKAFEHMEFDDSMIAQGMRTWNSEEGVSPEAWLLLSTAKTICVGCRNIFSIDGFLAHTAGGDRCSNSMYEHSVFDAQVPLHPAADSAKPPKALRQYHPSAYPTSREDYFCDSMIGRALIEWNSRVGIPLDAWVTVSSARVYCATCNRVRSFDGDSLHRDADGTPRCGGKRLGWDEGKEERPVWKGKGPAIV</sequence>